<dbReference type="Proteomes" id="UP000188320">
    <property type="component" value="Unassembled WGS sequence"/>
</dbReference>
<gene>
    <name evidence="10" type="ORF">AX774_g2587</name>
</gene>
<proteinExistence type="inferred from homology"/>
<evidence type="ECO:0000259" key="9">
    <source>
        <dbReference type="PROSITE" id="PS52004"/>
    </source>
</evidence>
<evidence type="ECO:0000259" key="8">
    <source>
        <dbReference type="PROSITE" id="PS50075"/>
    </source>
</evidence>
<evidence type="ECO:0000313" key="11">
    <source>
        <dbReference type="Proteomes" id="UP000188320"/>
    </source>
</evidence>
<dbReference type="InterPro" id="IPR037143">
    <property type="entry name" value="4-PPantetheinyl_Trfase_dom_sf"/>
</dbReference>
<dbReference type="InterPro" id="IPR014030">
    <property type="entry name" value="Ketoacyl_synth_N"/>
</dbReference>
<dbReference type="PROSITE" id="PS50075">
    <property type="entry name" value="CARRIER"/>
    <property type="match status" value="1"/>
</dbReference>
<dbReference type="SUPFAM" id="SSF51735">
    <property type="entry name" value="NAD(P)-binding Rossmann-fold domains"/>
    <property type="match status" value="1"/>
</dbReference>
<dbReference type="Pfam" id="PF02801">
    <property type="entry name" value="Ketoacyl-synt_C"/>
    <property type="match status" value="1"/>
</dbReference>
<dbReference type="Gene3D" id="3.40.50.720">
    <property type="entry name" value="NAD(P)-binding Rossmann-like Domain"/>
    <property type="match status" value="1"/>
</dbReference>
<dbReference type="GO" id="GO:0042759">
    <property type="term" value="P:long-chain fatty acid biosynthetic process"/>
    <property type="evidence" value="ECO:0007669"/>
    <property type="project" value="InterPro"/>
</dbReference>
<sequence length="1765" mass="198947">IITSIVAQKLKKSYIDISDSKSIKDLVNGKSAMQNEIISDLQKEFQNQLPDKAEEMPLVELFGQLNNSSGGLGPFSSVRVSKLVNSKMPGGFTIPKIKEMLNKKYGLGPLRADCLLLLGTTFEPENRLANEKDMNSWLEIVANQYAKIFGIQYSQLSVSSSAGKSTTVINSKEFTGLVEKQDVLLNSHLESLNDYFGVSYSKSHEALEETTNKLGEVQAQIDYLLSEQGEVFIEGIKSIFEEEKVRVFDSYWNWSLARADSLFYRMVEMNSKKIKETLMDEFRHLVNCSSIQLVDFLRYKLQILKQENSLTHENKELAAKIELLRDLVNVCEANVELDPLYKGLEKFVGPRTTVNNKGEIQYTETPRAGVNSCVDYLKSMVKGIPNLASRTQDSDISSGLKVEEIVDLINSNSGGGEKTLDLNRISALLSELATRKMGAHTDQSDKAIQLEKDMREFDDFQQFSKQILIKDRIPFLHLRTRFSHEIWNYDPDSTSVYMAAILDISKHGISYSGKSVLVTGCGKNSIGLSLVKALLVSGANVIATTSNFKYDNIKMYEKVYKEHGSKKSSLTVVPFNQSSQTDINNLVDFIYKPKASGGLGLDLDLFIPFAAMSEINRDITCIDSYSELSHRTMLINIIRMVGRIVKNKNELNSVFRPTRVVVPLSLNHGGFGYDGLYAESKIGLQTLFDKWRAESWGGIINIIGVVVGWARGTSLMNQNDIVAEEMEKQGGKTFSPDEIALNVMGLLHPRLSQVSNSGPMYVDISGGFGIMMDFNDRCVKIRNNLMFQSSLQKKIVAETSFDFNMIEGENVERLYKTTQAIPQSKLWLEFPKTKTYDELENLNYMKNMLDLDKTVVLVGYGEVTPYGTAETRWDFEVDENLSTESCIVLAWIMGYIEYFNGKQKDGRYYNGWIDCETKQPIEEKRIRSIYEMKIVQNSRIRNIDPELMRGYNPDERVTIQEIEIQEKMHPIITTQVEAEHFKLRNEDKVKIWSNGDETWSVQFLPGAKLYFPKATKIDSNTVGLLPKGWSAKRYGIDTDTINQVDYLTLLTLVSTCDSLMRAGIEDPYEFYKYVHLTEVGNSVGSFVGGVESFLETCLGRLRDEDVQKDILQETFPSSMSGWINLLLLSSAGPIKIPSTSYSNGLASVSIAVESIQMGKAKVMIAGGQDDVDEEMNLELFLNKELVTASKEQKAGRTVKDHFRPFTNTSDGFVESIGSSTMVLMSARTALEMGVPIYAIIAFCQTNTSSYATYREYVGYGVLSNSRECDPITNMPNPILDISYRKDQLEKRLLEIKKWATEEYSYITSTGFDEYFQTDNFGSNGLVSDRDLFLSSNTSQSKLDLITEVINSISNQENRLRKEAISFWTNEFWRSDKTISPIRGALSCFGLDINDIDVVSMYSSSIIRMDHMELKIADIQFNYLGRTPGNICPVVSQKGLIGHTKSASSVIELTGLIQSINTGIIPGNRISDNISNDYKDYTFTFFPYESYKRPMVKAGILRSYGKSKDCGEMIVVHPDYLLASLDRHEYASYLKKRNQRQIKANRYYQNTLTGLKKHVKIKSDPPFSKEMEELVYMNPNARVSFDPVSETYSFNRFDQITEPESGSINDLIINNTVLALDKIIKNIDKKQICGIGIDIEPVSSLNVENENFITRNFTKKEIEYCKTQSSIASGFTMLWCAKEATIKAITSFNDQHGSNVELWSKGAAAPLIDIEIEDIASDDTYIAASVKFYNKLAELVERIGINTIELNIVFDCMQVVALSVAK</sequence>
<dbReference type="CDD" id="cd00828">
    <property type="entry name" value="elong_cond_enzymes"/>
    <property type="match status" value="1"/>
</dbReference>
<comment type="similarity">
    <text evidence="1">Belongs to the thiolase-like superfamily. Fungal fatty acid synthetase subunit alpha family.</text>
</comment>
<dbReference type="EC" id="2.3.1.41" evidence="2"/>
<name>A0A1R1PSF8_ZANCU</name>
<feature type="binding site" evidence="6">
    <location>
        <position position="1637"/>
    </location>
    <ligand>
        <name>Mg(2+)</name>
        <dbReference type="ChEBI" id="CHEBI:18420"/>
    </ligand>
</feature>
<dbReference type="PANTHER" id="PTHR10982">
    <property type="entry name" value="MALONYL COA-ACYL CARRIER PROTEIN TRANSACYLASE"/>
    <property type="match status" value="1"/>
</dbReference>
<dbReference type="InterPro" id="IPR047224">
    <property type="entry name" value="FAS_alpha_su_C"/>
</dbReference>
<evidence type="ECO:0000256" key="3">
    <source>
        <dbReference type="ARBA" id="ARBA00022450"/>
    </source>
</evidence>
<dbReference type="InterPro" id="IPR036291">
    <property type="entry name" value="NAD(P)-bd_dom_sf"/>
</dbReference>
<accession>A0A1R1PSF8</accession>
<dbReference type="GO" id="GO:0000287">
    <property type="term" value="F:magnesium ion binding"/>
    <property type="evidence" value="ECO:0007669"/>
    <property type="project" value="InterPro"/>
</dbReference>
<keyword evidence="4" id="KW-0597">Phosphoprotein</keyword>
<organism evidence="10 11">
    <name type="scientific">Zancudomyces culisetae</name>
    <name type="common">Gut fungus</name>
    <name type="synonym">Smittium culisetae</name>
    <dbReference type="NCBI Taxonomy" id="1213189"/>
    <lineage>
        <taxon>Eukaryota</taxon>
        <taxon>Fungi</taxon>
        <taxon>Fungi incertae sedis</taxon>
        <taxon>Zoopagomycota</taxon>
        <taxon>Kickxellomycotina</taxon>
        <taxon>Harpellomycetes</taxon>
        <taxon>Harpellales</taxon>
        <taxon>Legeriomycetaceae</taxon>
        <taxon>Zancudomyces</taxon>
    </lineage>
</organism>
<dbReference type="Pfam" id="PF18325">
    <property type="entry name" value="Fas_alpha_ACP"/>
    <property type="match status" value="1"/>
</dbReference>
<dbReference type="InterPro" id="IPR009081">
    <property type="entry name" value="PP-bd_ACP"/>
</dbReference>
<keyword evidence="11" id="KW-1185">Reference proteome</keyword>
<dbReference type="GO" id="GO:0008897">
    <property type="term" value="F:holo-[acyl-carrier-protein] synthase activity"/>
    <property type="evidence" value="ECO:0007669"/>
    <property type="project" value="InterPro"/>
</dbReference>
<dbReference type="GO" id="GO:0004316">
    <property type="term" value="F:3-oxoacyl-[acyl-carrier-protein] reductase (NADPH) activity"/>
    <property type="evidence" value="ECO:0007669"/>
    <property type="project" value="InterPro"/>
</dbReference>
<dbReference type="SUPFAM" id="SSF56214">
    <property type="entry name" value="4'-phosphopantetheinyl transferase"/>
    <property type="match status" value="1"/>
</dbReference>
<dbReference type="InterPro" id="IPR020841">
    <property type="entry name" value="PKS_Beta-ketoAc_synthase_dom"/>
</dbReference>
<dbReference type="InterPro" id="IPR041550">
    <property type="entry name" value="FASI_helical"/>
</dbReference>
<dbReference type="Gene3D" id="6.10.140.1410">
    <property type="match status" value="1"/>
</dbReference>
<feature type="domain" description="Ketosynthase family 3 (KS3)" evidence="9">
    <location>
        <begin position="968"/>
        <end position="1516"/>
    </location>
</feature>
<dbReference type="Gene3D" id="3.90.470.20">
    <property type="entry name" value="4'-phosphopantetheinyl transferase domain"/>
    <property type="match status" value="1"/>
</dbReference>
<dbReference type="GO" id="GO:0004315">
    <property type="term" value="F:3-oxoacyl-[acyl-carrier-protein] synthase activity"/>
    <property type="evidence" value="ECO:0007669"/>
    <property type="project" value="UniProtKB-EC"/>
</dbReference>
<dbReference type="PANTHER" id="PTHR10982:SF21">
    <property type="entry name" value="FATTY ACID SYNTHASE SUBUNIT BETA"/>
    <property type="match status" value="1"/>
</dbReference>
<dbReference type="Pfam" id="PF00109">
    <property type="entry name" value="ketoacyl-synt"/>
    <property type="match status" value="1"/>
</dbReference>
<dbReference type="OrthoDB" id="4251012at2759"/>
<dbReference type="GO" id="GO:0004312">
    <property type="term" value="F:fatty acid synthase activity"/>
    <property type="evidence" value="ECO:0007669"/>
    <property type="project" value="InterPro"/>
</dbReference>
<dbReference type="SUPFAM" id="SSF53901">
    <property type="entry name" value="Thiolase-like"/>
    <property type="match status" value="2"/>
</dbReference>
<dbReference type="Pfam" id="PF18314">
    <property type="entry name" value="FAS_I_H"/>
    <property type="match status" value="1"/>
</dbReference>
<comment type="caution">
    <text evidence="10">The sequence shown here is derived from an EMBL/GenBank/DDBJ whole genome shotgun (WGS) entry which is preliminary data.</text>
</comment>
<dbReference type="InterPro" id="IPR040899">
    <property type="entry name" value="Fas_alpha_ACP"/>
</dbReference>
<feature type="non-terminal residue" evidence="10">
    <location>
        <position position="1"/>
    </location>
</feature>
<dbReference type="Pfam" id="PF01648">
    <property type="entry name" value="ACPS"/>
    <property type="match status" value="1"/>
</dbReference>
<evidence type="ECO:0000256" key="1">
    <source>
        <dbReference type="ARBA" id="ARBA00007485"/>
    </source>
</evidence>
<evidence type="ECO:0000256" key="2">
    <source>
        <dbReference type="ARBA" id="ARBA00013191"/>
    </source>
</evidence>
<dbReference type="PIRSF" id="PIRSF000454">
    <property type="entry name" value="FAS_yeast_alpha"/>
    <property type="match status" value="1"/>
</dbReference>
<reference evidence="11" key="1">
    <citation type="submission" date="2017-01" db="EMBL/GenBank/DDBJ databases">
        <authorList>
            <person name="Wang Y."/>
            <person name="White M."/>
            <person name="Kvist S."/>
            <person name="Moncalvo J.-M."/>
        </authorList>
    </citation>
    <scope>NUCLEOTIDE SEQUENCE [LARGE SCALE GENOMIC DNA]</scope>
    <source>
        <strain evidence="11">COL-18-3</strain>
    </source>
</reference>
<keyword evidence="6" id="KW-0479">Metal-binding</keyword>
<evidence type="ECO:0000256" key="4">
    <source>
        <dbReference type="ARBA" id="ARBA00022553"/>
    </source>
</evidence>
<dbReference type="EMBL" id="LSSK01000290">
    <property type="protein sequence ID" value="OMH83907.1"/>
    <property type="molecule type" value="Genomic_DNA"/>
</dbReference>
<evidence type="ECO:0000313" key="10">
    <source>
        <dbReference type="EMBL" id="OMH83907.1"/>
    </source>
</evidence>
<keyword evidence="3 7" id="KW-0596">Phosphopantetheine</keyword>
<dbReference type="PROSITE" id="PS52004">
    <property type="entry name" value="KS3_2"/>
    <property type="match status" value="1"/>
</dbReference>
<evidence type="ECO:0000256" key="5">
    <source>
        <dbReference type="ARBA" id="ARBA00022679"/>
    </source>
</evidence>
<feature type="domain" description="Carrier" evidence="8">
    <location>
        <begin position="1"/>
        <end position="72"/>
    </location>
</feature>
<dbReference type="InterPro" id="IPR026025">
    <property type="entry name" value="FAS_alpha_yeast"/>
</dbReference>
<keyword evidence="6" id="KW-0460">Magnesium</keyword>
<dbReference type="InterPro" id="IPR050830">
    <property type="entry name" value="Fungal_FAS"/>
</dbReference>
<feature type="modified residue" description="O-(pantetheine 4'-phosphoryl)serine" evidence="7">
    <location>
        <position position="31"/>
    </location>
</feature>
<dbReference type="GO" id="GO:0005835">
    <property type="term" value="C:fatty acid synthase complex"/>
    <property type="evidence" value="ECO:0007669"/>
    <property type="project" value="InterPro"/>
</dbReference>
<dbReference type="InterPro" id="IPR008278">
    <property type="entry name" value="4-PPantetheinyl_Trfase_dom"/>
</dbReference>
<keyword evidence="5" id="KW-0808">Transferase</keyword>
<evidence type="ECO:0000256" key="7">
    <source>
        <dbReference type="PIRSR" id="PIRSR000454-4"/>
    </source>
</evidence>
<dbReference type="InterPro" id="IPR016039">
    <property type="entry name" value="Thiolase-like"/>
</dbReference>
<dbReference type="Gene3D" id="3.40.47.10">
    <property type="match status" value="2"/>
</dbReference>
<dbReference type="InterPro" id="IPR014031">
    <property type="entry name" value="Ketoacyl_synth_C"/>
</dbReference>
<dbReference type="Gene3D" id="3.30.70.2490">
    <property type="match status" value="1"/>
</dbReference>
<protein>
    <recommendedName>
        <fullName evidence="2">beta-ketoacyl-[acyl-carrier-protein] synthase I</fullName>
        <ecNumber evidence="2">2.3.1.41</ecNumber>
    </recommendedName>
</protein>
<evidence type="ECO:0000256" key="6">
    <source>
        <dbReference type="PIRSR" id="PIRSR000454-3"/>
    </source>
</evidence>
<feature type="binding site" evidence="6">
    <location>
        <position position="1639"/>
    </location>
    <ligand>
        <name>Mg(2+)</name>
        <dbReference type="ChEBI" id="CHEBI:18420"/>
    </ligand>
</feature>